<evidence type="ECO:0000256" key="2">
    <source>
        <dbReference type="ARBA" id="ARBA00022475"/>
    </source>
</evidence>
<feature type="transmembrane region" description="Helical" evidence="7">
    <location>
        <begin position="370"/>
        <end position="392"/>
    </location>
</feature>
<evidence type="ECO:0000256" key="1">
    <source>
        <dbReference type="ARBA" id="ARBA00004651"/>
    </source>
</evidence>
<evidence type="ECO:0000256" key="3">
    <source>
        <dbReference type="ARBA" id="ARBA00022692"/>
    </source>
</evidence>
<feature type="domain" description="ABC3 transporter permease C-terminal" evidence="8">
    <location>
        <begin position="282"/>
        <end position="397"/>
    </location>
</feature>
<dbReference type="Proteomes" id="UP000316416">
    <property type="component" value="Chromosome"/>
</dbReference>
<dbReference type="PANTHER" id="PTHR30572:SF4">
    <property type="entry name" value="ABC TRANSPORTER PERMEASE YTRF"/>
    <property type="match status" value="1"/>
</dbReference>
<protein>
    <submittedName>
        <fullName evidence="9">ABC transporter permease</fullName>
    </submittedName>
</protein>
<gene>
    <name evidence="9" type="ORF">FM038_024800</name>
</gene>
<evidence type="ECO:0000256" key="4">
    <source>
        <dbReference type="ARBA" id="ARBA00022989"/>
    </source>
</evidence>
<reference evidence="9" key="1">
    <citation type="submission" date="2021-07" db="EMBL/GenBank/DDBJ databases">
        <title>Shewanella sp. YLB-07 whole genome sequence.</title>
        <authorList>
            <person name="Yu L."/>
        </authorList>
    </citation>
    <scope>NUCLEOTIDE SEQUENCE</scope>
    <source>
        <strain evidence="9">YLB-08</strain>
    </source>
</reference>
<dbReference type="Pfam" id="PF02687">
    <property type="entry name" value="FtsX"/>
    <property type="match status" value="1"/>
</dbReference>
<feature type="transmembrane region" description="Helical" evidence="7">
    <location>
        <begin position="418"/>
        <end position="438"/>
    </location>
</feature>
<comment type="subcellular location">
    <subcellularLocation>
        <location evidence="1">Cell membrane</location>
        <topology evidence="1">Multi-pass membrane protein</topology>
    </subcellularLocation>
</comment>
<keyword evidence="10" id="KW-1185">Reference proteome</keyword>
<feature type="transmembrane region" description="Helical" evidence="7">
    <location>
        <begin position="720"/>
        <end position="741"/>
    </location>
</feature>
<dbReference type="InterPro" id="IPR003838">
    <property type="entry name" value="ABC3_permease_C"/>
</dbReference>
<keyword evidence="5 7" id="KW-0472">Membrane</keyword>
<evidence type="ECO:0000313" key="10">
    <source>
        <dbReference type="Proteomes" id="UP000316416"/>
    </source>
</evidence>
<accession>A0ABX6VBZ0</accession>
<keyword evidence="4 7" id="KW-1133">Transmembrane helix</keyword>
<dbReference type="InterPro" id="IPR050250">
    <property type="entry name" value="Macrolide_Exporter_MacB"/>
</dbReference>
<evidence type="ECO:0000256" key="6">
    <source>
        <dbReference type="ARBA" id="ARBA00038076"/>
    </source>
</evidence>
<comment type="similarity">
    <text evidence="6">Belongs to the ABC-4 integral membrane protein family.</text>
</comment>
<evidence type="ECO:0000256" key="7">
    <source>
        <dbReference type="SAM" id="Phobius"/>
    </source>
</evidence>
<evidence type="ECO:0000259" key="8">
    <source>
        <dbReference type="Pfam" id="PF02687"/>
    </source>
</evidence>
<feature type="transmembrane region" description="Helical" evidence="7">
    <location>
        <begin position="21"/>
        <end position="43"/>
    </location>
</feature>
<feature type="transmembrane region" description="Helical" evidence="7">
    <location>
        <begin position="753"/>
        <end position="778"/>
    </location>
</feature>
<sequence length="792" mass="87896">MLFDLAYGWRKWRGQRGIWGTLIVSLCLFCSLMGFVINLFWLLNSDRPQWVGSNQPIVTIANKDLNGNLQPTSGFEVELILGVSGVKKVATIATKRSAITFGLQELPRLTIGFYSLNAIEMLDLPAPFSLANFEAKQGIVSHQFWQQHFEPSASLQQDALYYRDSPFLIAGSAPVSMKKLGDMEIDIWLPDTFLQLGVPDMFEDNPDVFLKTQANRYGFAQLSQKQDLERLQSAYTSLKQQTPRPEGGFVDHHYQPWLIEGVELNPNGRDVLQRQAWILLLLLAGFGFIIFSGIVSAYTQQGIVRRSEMSLKIALGGDSRTLVYQLLRENLSALLLVALVSPIIGFVVLQYASSITVYEQYFSYGVNFNIWLWLLALCVSLSLFMVCALMPLKGAIKGTFSRGKQGHMTKAQQRATRFILLLQLVVITGVTVLSLSLMSEEWRKYTSIEIAEDILSFQPKVEGGLSLIMSAEQLNGQWSVAGNQLAISSKSFTQLGAQSLKYQVESGTSIEKPINGLYVSENYFGLLGIRLATPGELLENSVMINQTMASQLATDLDLSSWRAAKGLALKVSGFYYEKQVRIAGIVTVQPHFGIAQTVKPLIYLNLKDQNPLLASRIAPVFYTKGGDRVAISSHLNDWASLQSPKLSYSAGDTLVQQIVDTDVAGKLLFFTSSAMALFILALVVCTLYNKFSYAVKSEQMKWAVMLAVGGEKQTLMLSMVWVNLALTMFAITISVFISFIFDSFSQASMGVSLLQPLVWAGCVTLSLLFIIAITLWAARGVLRQNISTLLRL</sequence>
<dbReference type="RefSeq" id="WP_142873332.1">
    <property type="nucleotide sequence ID" value="NZ_CP045503.2"/>
</dbReference>
<evidence type="ECO:0000313" key="9">
    <source>
        <dbReference type="EMBL" id="QPG60199.1"/>
    </source>
</evidence>
<keyword evidence="3 7" id="KW-0812">Transmembrane</keyword>
<feature type="transmembrane region" description="Helical" evidence="7">
    <location>
        <begin position="667"/>
        <end position="688"/>
    </location>
</feature>
<organism evidence="9 10">
    <name type="scientific">Shewanella eurypsychrophilus</name>
    <dbReference type="NCBI Taxonomy" id="2593656"/>
    <lineage>
        <taxon>Bacteria</taxon>
        <taxon>Pseudomonadati</taxon>
        <taxon>Pseudomonadota</taxon>
        <taxon>Gammaproteobacteria</taxon>
        <taxon>Alteromonadales</taxon>
        <taxon>Shewanellaceae</taxon>
        <taxon>Shewanella</taxon>
    </lineage>
</organism>
<keyword evidence="2" id="KW-1003">Cell membrane</keyword>
<evidence type="ECO:0000256" key="5">
    <source>
        <dbReference type="ARBA" id="ARBA00023136"/>
    </source>
</evidence>
<feature type="transmembrane region" description="Helical" evidence="7">
    <location>
        <begin position="276"/>
        <end position="299"/>
    </location>
</feature>
<name>A0ABX6VBZ0_9GAMM</name>
<dbReference type="PANTHER" id="PTHR30572">
    <property type="entry name" value="MEMBRANE COMPONENT OF TRANSPORTER-RELATED"/>
    <property type="match status" value="1"/>
</dbReference>
<feature type="transmembrane region" description="Helical" evidence="7">
    <location>
        <begin position="333"/>
        <end position="358"/>
    </location>
</feature>
<proteinExistence type="inferred from homology"/>
<dbReference type="EMBL" id="CP045503">
    <property type="protein sequence ID" value="QPG60199.1"/>
    <property type="molecule type" value="Genomic_DNA"/>
</dbReference>